<keyword evidence="3" id="KW-1185">Reference proteome</keyword>
<dbReference type="OrthoDB" id="2758729at2759"/>
<dbReference type="AlphaFoldDB" id="A0A4S4M353"/>
<dbReference type="Proteomes" id="UP000308730">
    <property type="component" value="Unassembled WGS sequence"/>
</dbReference>
<protein>
    <submittedName>
        <fullName evidence="2">Uncharacterized protein</fullName>
    </submittedName>
</protein>
<dbReference type="EMBL" id="SGPM01000668">
    <property type="protein sequence ID" value="THH17230.1"/>
    <property type="molecule type" value="Genomic_DNA"/>
</dbReference>
<proteinExistence type="predicted"/>
<evidence type="ECO:0000256" key="1">
    <source>
        <dbReference type="SAM" id="Phobius"/>
    </source>
</evidence>
<reference evidence="2 3" key="1">
    <citation type="submission" date="2019-02" db="EMBL/GenBank/DDBJ databases">
        <title>Genome sequencing of the rare red list fungi Antrodiella citrinella (Flaviporus citrinellus).</title>
        <authorList>
            <person name="Buettner E."/>
            <person name="Kellner H."/>
        </authorList>
    </citation>
    <scope>NUCLEOTIDE SEQUENCE [LARGE SCALE GENOMIC DNA]</scope>
    <source>
        <strain evidence="2 3">DSM 108506</strain>
    </source>
</reference>
<name>A0A4S4M353_9APHY</name>
<sequence length="323" mass="35630">MAAEIPYDLLGLVFGILGVVGLVPLLWAVVRCQLPQHKLKKLDSILEEATALLHSAVQEGFVPSVAFVVEADCVLRNLRGHTENLRADVLSADGIRRQCLAAIKGLSTRVDVICQRVKDLRERIARVSEEERRKAADQERYRPAITSLPVYIQNTLDQRANDTEVGGFDVQARSYHGRKPFALSERLVPWLPMPAPTYTSVTPTFEYEPVRRSSYPDTASLQFSLNVSELGLAYVQKSTIVSSPRATITSAQIRRTKGHRARAMRDDGLSGCAPYHRSVADAGANRRTQGADLARSTGYHWFIRLLAKCSGTDPTESSAGTIS</sequence>
<keyword evidence="1" id="KW-0812">Transmembrane</keyword>
<keyword evidence="1" id="KW-0472">Membrane</keyword>
<comment type="caution">
    <text evidence="2">The sequence shown here is derived from an EMBL/GenBank/DDBJ whole genome shotgun (WGS) entry which is preliminary data.</text>
</comment>
<keyword evidence="1" id="KW-1133">Transmembrane helix</keyword>
<gene>
    <name evidence="2" type="ORF">EUX98_g9168</name>
</gene>
<organism evidence="2 3">
    <name type="scientific">Antrodiella citrinella</name>
    <dbReference type="NCBI Taxonomy" id="2447956"/>
    <lineage>
        <taxon>Eukaryota</taxon>
        <taxon>Fungi</taxon>
        <taxon>Dikarya</taxon>
        <taxon>Basidiomycota</taxon>
        <taxon>Agaricomycotina</taxon>
        <taxon>Agaricomycetes</taxon>
        <taxon>Polyporales</taxon>
        <taxon>Steccherinaceae</taxon>
        <taxon>Antrodiella</taxon>
    </lineage>
</organism>
<accession>A0A4S4M353</accession>
<evidence type="ECO:0000313" key="3">
    <source>
        <dbReference type="Proteomes" id="UP000308730"/>
    </source>
</evidence>
<evidence type="ECO:0000313" key="2">
    <source>
        <dbReference type="EMBL" id="THH17230.1"/>
    </source>
</evidence>
<feature type="transmembrane region" description="Helical" evidence="1">
    <location>
        <begin position="12"/>
        <end position="30"/>
    </location>
</feature>